<feature type="transmembrane region" description="Helical" evidence="1">
    <location>
        <begin position="52"/>
        <end position="69"/>
    </location>
</feature>
<evidence type="ECO:0000313" key="2">
    <source>
        <dbReference type="EMBL" id="SFR55726.1"/>
    </source>
</evidence>
<reference evidence="2 3" key="1">
    <citation type="submission" date="2016-10" db="EMBL/GenBank/DDBJ databases">
        <authorList>
            <person name="de Groot N.N."/>
        </authorList>
    </citation>
    <scope>NUCLEOTIDE SEQUENCE [LARGE SCALE GENOMIC DNA]</scope>
    <source>
        <strain evidence="2 3">743A</strain>
    </source>
</reference>
<feature type="transmembrane region" description="Helical" evidence="1">
    <location>
        <begin position="104"/>
        <end position="121"/>
    </location>
</feature>
<evidence type="ECO:0000256" key="1">
    <source>
        <dbReference type="SAM" id="Phobius"/>
    </source>
</evidence>
<name>A0A1I6HMS3_9FIRM</name>
<gene>
    <name evidence="2" type="ORF">SAMN05661086_00106</name>
</gene>
<accession>A0A1I6HMS3</accession>
<keyword evidence="1" id="KW-0812">Transmembrane</keyword>
<keyword evidence="1" id="KW-0472">Membrane</keyword>
<dbReference type="STRING" id="37658.SAMN05661086_00106"/>
<dbReference type="Proteomes" id="UP000199659">
    <property type="component" value="Unassembled WGS sequence"/>
</dbReference>
<evidence type="ECO:0000313" key="3">
    <source>
        <dbReference type="Proteomes" id="UP000199659"/>
    </source>
</evidence>
<feature type="transmembrane region" description="Helical" evidence="1">
    <location>
        <begin position="75"/>
        <end position="92"/>
    </location>
</feature>
<evidence type="ECO:0008006" key="4">
    <source>
        <dbReference type="Google" id="ProtNLM"/>
    </source>
</evidence>
<keyword evidence="1" id="KW-1133">Transmembrane helix</keyword>
<organism evidence="2 3">
    <name type="scientific">Anaeromicropila populeti</name>
    <dbReference type="NCBI Taxonomy" id="37658"/>
    <lineage>
        <taxon>Bacteria</taxon>
        <taxon>Bacillati</taxon>
        <taxon>Bacillota</taxon>
        <taxon>Clostridia</taxon>
        <taxon>Lachnospirales</taxon>
        <taxon>Lachnospiraceae</taxon>
        <taxon>Anaeromicropila</taxon>
    </lineage>
</organism>
<keyword evidence="3" id="KW-1185">Reference proteome</keyword>
<dbReference type="AlphaFoldDB" id="A0A1I6HMS3"/>
<proteinExistence type="predicted"/>
<sequence>MLLKARKIAFLGLLMAFQGILFFAGSIIEVNTLFFLAAASFCVGIAVRETGIWHGAGFLIGAVLMNFIIMPQKLYCFTMAGFGVYIFMVEYLQAKKVSKYFGKWNRYVTILAKLLVFNSMYLPTVVLAPQLVFEGQVNRNILVLMIVGGQAALFVFDKAYEVFMNKHWARLGNKIRK</sequence>
<protein>
    <recommendedName>
        <fullName evidence="4">Energy-coupling factor transport system substrate-specific component</fullName>
    </recommendedName>
</protein>
<dbReference type="EMBL" id="FOYZ01000001">
    <property type="protein sequence ID" value="SFR55726.1"/>
    <property type="molecule type" value="Genomic_DNA"/>
</dbReference>
<feature type="transmembrane region" description="Helical" evidence="1">
    <location>
        <begin position="141"/>
        <end position="160"/>
    </location>
</feature>